<dbReference type="EMBL" id="LGFG01000171">
    <property type="protein sequence ID" value="KUK22402.1"/>
    <property type="molecule type" value="Genomic_DNA"/>
</dbReference>
<evidence type="ECO:0000313" key="2">
    <source>
        <dbReference type="EMBL" id="KUK22402.1"/>
    </source>
</evidence>
<protein>
    <recommendedName>
        <fullName evidence="1">Putative nitroreductase TM1586 domain-containing protein</fullName>
    </recommendedName>
</protein>
<dbReference type="InterPro" id="IPR000415">
    <property type="entry name" value="Nitroreductase-like"/>
</dbReference>
<name>A0A101EPB0_9THEM</name>
<proteinExistence type="predicted"/>
<accession>A0A101EPB0</accession>
<dbReference type="InterPro" id="IPR029478">
    <property type="entry name" value="TM1586_NiRdase"/>
</dbReference>
<dbReference type="Gene3D" id="3.40.109.30">
    <property type="entry name" value="putative nitroreductase (tm1586), domain 2"/>
    <property type="match status" value="1"/>
</dbReference>
<dbReference type="Proteomes" id="UP000058636">
    <property type="component" value="Unassembled WGS sequence"/>
</dbReference>
<sequence>MNIFEAIENRHSVRDFLERKMPERVKDDIENLLVKFITKKLDWKINLSSFPSYIYAKAEKHFDELVEYGFQGEQIVLFLTAQGFGTCWMARSPHPDVPYIIVFGYPRTRNFTRKRRPITSFLENDLEELPPEIVKIVEMTILAPSALNRQPWKIKYTGGELCISSERPVDLGIALSHAYLTAREIFKREPVIQKREEDTYCLILNP</sequence>
<evidence type="ECO:0000259" key="1">
    <source>
        <dbReference type="Pfam" id="PF14512"/>
    </source>
</evidence>
<gene>
    <name evidence="2" type="ORF">XD57_1498</name>
</gene>
<reference evidence="2 3" key="1">
    <citation type="journal article" date="2015" name="MBio">
        <title>Genome-Resolved Metagenomic Analysis Reveals Roles for Candidate Phyla and Other Microbial Community Members in Biogeochemical Transformations in Oil Reservoirs.</title>
        <authorList>
            <person name="Hu P."/>
            <person name="Tom L."/>
            <person name="Singh A."/>
            <person name="Thomas B.C."/>
            <person name="Baker B.J."/>
            <person name="Piceno Y.M."/>
            <person name="Andersen G.L."/>
            <person name="Banfield J.F."/>
        </authorList>
    </citation>
    <scope>NUCLEOTIDE SEQUENCE [LARGE SCALE GENOMIC DNA]</scope>
    <source>
        <strain evidence="2">46_26</strain>
    </source>
</reference>
<dbReference type="AlphaFoldDB" id="A0A101EPB0"/>
<dbReference type="Pfam" id="PF14512">
    <property type="entry name" value="TM1586_NiRdase"/>
    <property type="match status" value="1"/>
</dbReference>
<evidence type="ECO:0000313" key="3">
    <source>
        <dbReference type="Proteomes" id="UP000058636"/>
    </source>
</evidence>
<dbReference type="OMA" id="PIKAPHY"/>
<dbReference type="Gene3D" id="3.40.109.10">
    <property type="entry name" value="NADH Oxidase"/>
    <property type="match status" value="1"/>
</dbReference>
<dbReference type="GO" id="GO:0016491">
    <property type="term" value="F:oxidoreductase activity"/>
    <property type="evidence" value="ECO:0007669"/>
    <property type="project" value="InterPro"/>
</dbReference>
<dbReference type="PATRIC" id="fig|93930.3.peg.544"/>
<comment type="caution">
    <text evidence="2">The sequence shown here is derived from an EMBL/GenBank/DDBJ whole genome shotgun (WGS) entry which is preliminary data.</text>
</comment>
<organism evidence="2 3">
    <name type="scientific">Thermotoga petrophila</name>
    <dbReference type="NCBI Taxonomy" id="93929"/>
    <lineage>
        <taxon>Bacteria</taxon>
        <taxon>Thermotogati</taxon>
        <taxon>Thermotogota</taxon>
        <taxon>Thermotogae</taxon>
        <taxon>Thermotogales</taxon>
        <taxon>Thermotogaceae</taxon>
        <taxon>Thermotoga</taxon>
    </lineage>
</organism>
<feature type="domain" description="Putative nitroreductase TM1586" evidence="1">
    <location>
        <begin position="2"/>
        <end position="182"/>
    </location>
</feature>
<dbReference type="SUPFAM" id="SSF55469">
    <property type="entry name" value="FMN-dependent nitroreductase-like"/>
    <property type="match status" value="1"/>
</dbReference>